<protein>
    <submittedName>
        <fullName evidence="1">Uncharacterized protein</fullName>
    </submittedName>
</protein>
<comment type="caution">
    <text evidence="1">The sequence shown here is derived from an EMBL/GenBank/DDBJ whole genome shotgun (WGS) entry which is preliminary data.</text>
</comment>
<proteinExistence type="predicted"/>
<organism evidence="1 2">
    <name type="scientific">Alteromonas confluentis</name>
    <dbReference type="NCBI Taxonomy" id="1656094"/>
    <lineage>
        <taxon>Bacteria</taxon>
        <taxon>Pseudomonadati</taxon>
        <taxon>Pseudomonadota</taxon>
        <taxon>Gammaproteobacteria</taxon>
        <taxon>Alteromonadales</taxon>
        <taxon>Alteromonadaceae</taxon>
        <taxon>Alteromonas/Salinimonas group</taxon>
        <taxon>Alteromonas</taxon>
    </lineage>
</organism>
<sequence>MMLLSFVDAKANQLCFYLRGFWQSIIPHSELDIFFWDTLEEWSLVNYDLDQPYTERERVFWHTLNQLHFWTEEKLKSDPLLIEELDRCLAFLEGKGICPLDCAGVRP</sequence>
<keyword evidence="2" id="KW-1185">Reference proteome</keyword>
<dbReference type="EMBL" id="MDHN01000025">
    <property type="protein sequence ID" value="OFC70741.1"/>
    <property type="molecule type" value="Genomic_DNA"/>
</dbReference>
<name>A0A1E7ZBA8_9ALTE</name>
<reference evidence="1 2" key="1">
    <citation type="submission" date="2016-08" db="EMBL/GenBank/DDBJ databases">
        <authorList>
            <person name="Seilhamer J.J."/>
        </authorList>
    </citation>
    <scope>NUCLEOTIDE SEQUENCE [LARGE SCALE GENOMIC DNA]</scope>
    <source>
        <strain evidence="1 2">KCTC 42603</strain>
    </source>
</reference>
<dbReference type="AlphaFoldDB" id="A0A1E7ZBA8"/>
<evidence type="ECO:0000313" key="2">
    <source>
        <dbReference type="Proteomes" id="UP000175691"/>
    </source>
</evidence>
<dbReference type="OrthoDB" id="6267605at2"/>
<accession>A0A1E7ZBA8</accession>
<evidence type="ECO:0000313" key="1">
    <source>
        <dbReference type="EMBL" id="OFC70741.1"/>
    </source>
</evidence>
<dbReference type="Proteomes" id="UP000175691">
    <property type="component" value="Unassembled WGS sequence"/>
</dbReference>
<dbReference type="STRING" id="1656094.BFC18_11835"/>
<gene>
    <name evidence="1" type="ORF">BFC18_11835</name>
</gene>